<name>A0AAE0EN37_9CHLO</name>
<gene>
    <name evidence="2" type="ORF">CYMTET_55188</name>
</gene>
<dbReference type="GO" id="GO:0004672">
    <property type="term" value="F:protein kinase activity"/>
    <property type="evidence" value="ECO:0007669"/>
    <property type="project" value="InterPro"/>
</dbReference>
<dbReference type="AlphaFoldDB" id="A0AAE0EN37"/>
<dbReference type="InterPro" id="IPR000719">
    <property type="entry name" value="Prot_kinase_dom"/>
</dbReference>
<protein>
    <recommendedName>
        <fullName evidence="1">Protein kinase domain-containing protein</fullName>
    </recommendedName>
</protein>
<dbReference type="Gene3D" id="1.10.510.10">
    <property type="entry name" value="Transferase(Phosphotransferase) domain 1"/>
    <property type="match status" value="1"/>
</dbReference>
<dbReference type="SUPFAM" id="SSF56112">
    <property type="entry name" value="Protein kinase-like (PK-like)"/>
    <property type="match status" value="1"/>
</dbReference>
<feature type="domain" description="Protein kinase" evidence="1">
    <location>
        <begin position="82"/>
        <end position="422"/>
    </location>
</feature>
<sequence>MRFFTVIYECLRGRKPALVNRYRHPSMYVTNAYKDAEYANRIWVDHCGKPLFTSFFYMGHRYVMMDTQTMGVMSIKRDCAEEYDKKFFSKGAYGMLYHFSRDDDGAFAGNTNSDRAHTIGNSPPKYLVLKVNKSFSKDDVERECLNTGQIRIRDEGLVLSKALPIFVEGTNSHVETVMQTISGEYTSFTVMPKYHCDLYEYLRQQKYRNRMRHVGEEGFLQIARVVLKALIKLRAAGYVYADLKLTNILVNPFVLSDTPTCVLGDVGSICDATQCYVAPCTFPSPTSIVTNGRMGVGCVWTFGIFILEYVINLYDAVNLNNVIYREFVSREYASQKQKLAHVAYIRANVQSLRIAVPDDWTTVHRLCEKCFWEESVTVGMCSTKLTDLLRVVDNRCAKNDLNTTLLTASARLAHSDSKHEFDQMSTSI</sequence>
<dbReference type="PROSITE" id="PS50011">
    <property type="entry name" value="PROTEIN_KINASE_DOM"/>
    <property type="match status" value="1"/>
</dbReference>
<reference evidence="2 3" key="1">
    <citation type="journal article" date="2015" name="Genome Biol. Evol.">
        <title>Comparative Genomics of a Bacterivorous Green Alga Reveals Evolutionary Causalities and Consequences of Phago-Mixotrophic Mode of Nutrition.</title>
        <authorList>
            <person name="Burns J.A."/>
            <person name="Paasch A."/>
            <person name="Narechania A."/>
            <person name="Kim E."/>
        </authorList>
    </citation>
    <scope>NUCLEOTIDE SEQUENCE [LARGE SCALE GENOMIC DNA]</scope>
    <source>
        <strain evidence="2 3">PLY_AMNH</strain>
    </source>
</reference>
<evidence type="ECO:0000259" key="1">
    <source>
        <dbReference type="PROSITE" id="PS50011"/>
    </source>
</evidence>
<dbReference type="GO" id="GO:0005524">
    <property type="term" value="F:ATP binding"/>
    <property type="evidence" value="ECO:0007669"/>
    <property type="project" value="InterPro"/>
</dbReference>
<dbReference type="InterPro" id="IPR011009">
    <property type="entry name" value="Kinase-like_dom_sf"/>
</dbReference>
<dbReference type="PROSITE" id="PS00108">
    <property type="entry name" value="PROTEIN_KINASE_ST"/>
    <property type="match status" value="1"/>
</dbReference>
<evidence type="ECO:0000313" key="2">
    <source>
        <dbReference type="EMBL" id="KAK3234638.1"/>
    </source>
</evidence>
<evidence type="ECO:0000313" key="3">
    <source>
        <dbReference type="Proteomes" id="UP001190700"/>
    </source>
</evidence>
<organism evidence="2 3">
    <name type="scientific">Cymbomonas tetramitiformis</name>
    <dbReference type="NCBI Taxonomy" id="36881"/>
    <lineage>
        <taxon>Eukaryota</taxon>
        <taxon>Viridiplantae</taxon>
        <taxon>Chlorophyta</taxon>
        <taxon>Pyramimonadophyceae</taxon>
        <taxon>Pyramimonadales</taxon>
        <taxon>Pyramimonadaceae</taxon>
        <taxon>Cymbomonas</taxon>
    </lineage>
</organism>
<accession>A0AAE0EN37</accession>
<dbReference type="SMART" id="SM00220">
    <property type="entry name" value="S_TKc"/>
    <property type="match status" value="1"/>
</dbReference>
<proteinExistence type="predicted"/>
<comment type="caution">
    <text evidence="2">The sequence shown here is derived from an EMBL/GenBank/DDBJ whole genome shotgun (WGS) entry which is preliminary data.</text>
</comment>
<dbReference type="Proteomes" id="UP001190700">
    <property type="component" value="Unassembled WGS sequence"/>
</dbReference>
<dbReference type="InterPro" id="IPR008271">
    <property type="entry name" value="Ser/Thr_kinase_AS"/>
</dbReference>
<keyword evidence="3" id="KW-1185">Reference proteome</keyword>
<dbReference type="EMBL" id="LGRX02035483">
    <property type="protein sequence ID" value="KAK3234638.1"/>
    <property type="molecule type" value="Genomic_DNA"/>
</dbReference>